<dbReference type="InterPro" id="IPR007893">
    <property type="entry name" value="Spore_coat_U/FanG"/>
</dbReference>
<accession>A0ABS4BGL5</accession>
<feature type="chain" id="PRO_5045524251" evidence="1">
    <location>
        <begin position="29"/>
        <end position="316"/>
    </location>
</feature>
<keyword evidence="1" id="KW-0732">Signal</keyword>
<evidence type="ECO:0000313" key="3">
    <source>
        <dbReference type="EMBL" id="MBP0615841.1"/>
    </source>
</evidence>
<feature type="signal peptide" evidence="1">
    <location>
        <begin position="1"/>
        <end position="28"/>
    </location>
</feature>
<proteinExistence type="predicted"/>
<evidence type="ECO:0000259" key="2">
    <source>
        <dbReference type="Pfam" id="PF05229"/>
    </source>
</evidence>
<dbReference type="SMART" id="SM00972">
    <property type="entry name" value="SCPU"/>
    <property type="match status" value="2"/>
</dbReference>
<dbReference type="EMBL" id="JAGJCF010000005">
    <property type="protein sequence ID" value="MBP0615841.1"/>
    <property type="molecule type" value="Genomic_DNA"/>
</dbReference>
<comment type="caution">
    <text evidence="3">The sequence shown here is derived from an EMBL/GenBank/DDBJ whole genome shotgun (WGS) entry which is preliminary data.</text>
</comment>
<name>A0ABS4BGL5_9HYPH</name>
<gene>
    <name evidence="3" type="ORF">J6595_09640</name>
</gene>
<evidence type="ECO:0000313" key="4">
    <source>
        <dbReference type="Proteomes" id="UP000678276"/>
    </source>
</evidence>
<feature type="domain" description="Spore coat protein U/FanG" evidence="2">
    <location>
        <begin position="19"/>
        <end position="162"/>
    </location>
</feature>
<protein>
    <submittedName>
        <fullName evidence="3">Spore coat U domain-containing protein</fullName>
    </submittedName>
</protein>
<organism evidence="3 4">
    <name type="scientific">Jiella mangrovi</name>
    <dbReference type="NCBI Taxonomy" id="2821407"/>
    <lineage>
        <taxon>Bacteria</taxon>
        <taxon>Pseudomonadati</taxon>
        <taxon>Pseudomonadota</taxon>
        <taxon>Alphaproteobacteria</taxon>
        <taxon>Hyphomicrobiales</taxon>
        <taxon>Aurantimonadaceae</taxon>
        <taxon>Jiella</taxon>
    </lineage>
</organism>
<dbReference type="InterPro" id="IPR053167">
    <property type="entry name" value="Spore_coat_component"/>
</dbReference>
<feature type="domain" description="Spore coat protein U/FanG" evidence="2">
    <location>
        <begin position="183"/>
        <end position="312"/>
    </location>
</feature>
<dbReference type="PANTHER" id="PTHR37089">
    <property type="entry name" value="PROTEIN U-RELATED"/>
    <property type="match status" value="1"/>
</dbReference>
<evidence type="ECO:0000256" key="1">
    <source>
        <dbReference type="SAM" id="SignalP"/>
    </source>
</evidence>
<keyword evidence="4" id="KW-1185">Reference proteome</keyword>
<dbReference type="Pfam" id="PF05229">
    <property type="entry name" value="SCPU"/>
    <property type="match status" value="2"/>
</dbReference>
<sequence>MRLILVSALGAFVLLLASAVMPVRPAAAATCSVTGGTLAFGAVDTLAASPTSADGDLSISCSDASAASVRVCVGLGAGTGGSDAGYRLLSNGDTTLSYGLYADSGLTTGWGANDAAGLGEPQGVTLATSDGSASAEMTVYGRVPGSQTSASTGAYSSLVTVTLAYAEGSDLDCASPASASTATGSLTVSANVAANCLVVAQDLDFGTAGLIDADISAEADLDVTCTPGASYAIAMGAGLYSDGSTRRMRSTAGDYVSYGLYNDSGGAVAWGDGTSSDTLGGTGVGEETVPVYGIVPPQSAAPGNYSDTVVVTITYQ</sequence>
<dbReference type="Proteomes" id="UP000678276">
    <property type="component" value="Unassembled WGS sequence"/>
</dbReference>
<dbReference type="RefSeq" id="WP_209594264.1">
    <property type="nucleotide sequence ID" value="NZ_JAGJCF010000005.1"/>
</dbReference>
<reference evidence="3 4" key="1">
    <citation type="submission" date="2021-04" db="EMBL/GenBank/DDBJ databases">
        <title>Whole genome sequence of Jiella sp. KSK16Y-1.</title>
        <authorList>
            <person name="Tuo L."/>
        </authorList>
    </citation>
    <scope>NUCLEOTIDE SEQUENCE [LARGE SCALE GENOMIC DNA]</scope>
    <source>
        <strain evidence="3 4">KSK16Y-1</strain>
    </source>
</reference>